<dbReference type="OrthoDB" id="9798965at2"/>
<dbReference type="PROSITE" id="PS51350">
    <property type="entry name" value="PTS_HPR_DOM"/>
    <property type="match status" value="1"/>
</dbReference>
<dbReference type="PATRIC" id="fig|1315283.4.peg.2683"/>
<dbReference type="GO" id="GO:0009401">
    <property type="term" value="P:phosphoenolpyruvate-dependent sugar phosphotransferase system"/>
    <property type="evidence" value="ECO:0007669"/>
    <property type="project" value="UniProtKB-KW"/>
</dbReference>
<evidence type="ECO:0000256" key="2">
    <source>
        <dbReference type="ARBA" id="ARBA00010736"/>
    </source>
</evidence>
<accession>A0A0U2IT28</accession>
<dbReference type="PRINTS" id="PR00107">
    <property type="entry name" value="PHOSPHOCPHPR"/>
</dbReference>
<reference evidence="6 7" key="1">
    <citation type="submission" date="2015-03" db="EMBL/GenBank/DDBJ databases">
        <authorList>
            <person name="Murphy D."/>
        </authorList>
    </citation>
    <scope>NUCLEOTIDE SEQUENCE [LARGE SCALE GENOMIC DNA]</scope>
    <source>
        <strain evidence="6 7">KMM 520</strain>
    </source>
</reference>
<comment type="similarity">
    <text evidence="2">Belongs to the HPr family.</text>
</comment>
<dbReference type="GeneID" id="300942809"/>
<dbReference type="AlphaFoldDB" id="A0A0U2IT28"/>
<dbReference type="KEGG" id="ptn:PTRA_a3079"/>
<dbReference type="InterPro" id="IPR002114">
    <property type="entry name" value="PTS_HPr_Ser_P_site"/>
</dbReference>
<evidence type="ECO:0000259" key="5">
    <source>
        <dbReference type="PROSITE" id="PS51350"/>
    </source>
</evidence>
<evidence type="ECO:0000256" key="3">
    <source>
        <dbReference type="ARBA" id="ARBA00022490"/>
    </source>
</evidence>
<dbReference type="PANTHER" id="PTHR33705">
    <property type="entry name" value="PHOSPHOCARRIER PROTEIN HPR"/>
    <property type="match status" value="1"/>
</dbReference>
<dbReference type="Pfam" id="PF00381">
    <property type="entry name" value="PTS-HPr"/>
    <property type="match status" value="1"/>
</dbReference>
<sequence>MRLENTFLIKNKLGLHARAATVLAQLAVQFDASITLFQDEKEAAGDSVLALMLLESSQGKEVKVVCEGPDAEHALHAVGQLIAQRFNEQE</sequence>
<dbReference type="PROSITE" id="PS00589">
    <property type="entry name" value="PTS_HPR_SER"/>
    <property type="match status" value="1"/>
</dbReference>
<evidence type="ECO:0000313" key="7">
    <source>
        <dbReference type="Proteomes" id="UP000065261"/>
    </source>
</evidence>
<dbReference type="RefSeq" id="WP_011329203.1">
    <property type="nucleotide sequence ID" value="NZ_CP011034.1"/>
</dbReference>
<gene>
    <name evidence="6" type="primary">npr</name>
    <name evidence="6" type="ORF">PTRA_a3079</name>
</gene>
<dbReference type="EMBL" id="CP011034">
    <property type="protein sequence ID" value="ALS34095.1"/>
    <property type="molecule type" value="Genomic_DNA"/>
</dbReference>
<dbReference type="SUPFAM" id="SSF55594">
    <property type="entry name" value="HPr-like"/>
    <property type="match status" value="1"/>
</dbReference>
<protein>
    <submittedName>
        <fullName evidence="6">Phosphocarrier protein NPr</fullName>
    </submittedName>
</protein>
<evidence type="ECO:0000256" key="4">
    <source>
        <dbReference type="ARBA" id="ARBA00022683"/>
    </source>
</evidence>
<keyword evidence="4" id="KW-0598">Phosphotransferase system</keyword>
<evidence type="ECO:0000313" key="6">
    <source>
        <dbReference type="EMBL" id="ALS34095.1"/>
    </source>
</evidence>
<feature type="domain" description="HPr" evidence="5">
    <location>
        <begin position="2"/>
        <end position="89"/>
    </location>
</feature>
<dbReference type="InterPro" id="IPR035895">
    <property type="entry name" value="HPr-like_sf"/>
</dbReference>
<dbReference type="InterPro" id="IPR000032">
    <property type="entry name" value="HPr-like"/>
</dbReference>
<dbReference type="PROSITE" id="PS00369">
    <property type="entry name" value="PTS_HPR_HIS"/>
    <property type="match status" value="1"/>
</dbReference>
<dbReference type="PANTHER" id="PTHR33705:SF2">
    <property type="entry name" value="PHOSPHOCARRIER PROTEIN NPR"/>
    <property type="match status" value="1"/>
</dbReference>
<keyword evidence="3" id="KW-0963">Cytoplasm</keyword>
<dbReference type="Proteomes" id="UP000065261">
    <property type="component" value="Chromosome I"/>
</dbReference>
<dbReference type="GO" id="GO:0005737">
    <property type="term" value="C:cytoplasm"/>
    <property type="evidence" value="ECO:0007669"/>
    <property type="project" value="UniProtKB-SubCell"/>
</dbReference>
<name>A0A0U2IT28_9GAMM</name>
<organism evidence="6">
    <name type="scientific">Pseudoalteromonas translucida KMM 520</name>
    <dbReference type="NCBI Taxonomy" id="1315283"/>
    <lineage>
        <taxon>Bacteria</taxon>
        <taxon>Pseudomonadati</taxon>
        <taxon>Pseudomonadota</taxon>
        <taxon>Gammaproteobacteria</taxon>
        <taxon>Alteromonadales</taxon>
        <taxon>Pseudoalteromonadaceae</taxon>
        <taxon>Pseudoalteromonas</taxon>
    </lineage>
</organism>
<dbReference type="Gene3D" id="3.30.1340.10">
    <property type="entry name" value="HPr-like"/>
    <property type="match status" value="1"/>
</dbReference>
<dbReference type="InterPro" id="IPR050399">
    <property type="entry name" value="HPr"/>
</dbReference>
<dbReference type="NCBIfam" id="TIGR01003">
    <property type="entry name" value="PTS_HPr_family"/>
    <property type="match status" value="1"/>
</dbReference>
<evidence type="ECO:0000256" key="1">
    <source>
        <dbReference type="ARBA" id="ARBA00004496"/>
    </source>
</evidence>
<dbReference type="InterPro" id="IPR001020">
    <property type="entry name" value="PTS_HPr_His_P_site"/>
</dbReference>
<proteinExistence type="inferred from homology"/>
<comment type="subcellular location">
    <subcellularLocation>
        <location evidence="1">Cytoplasm</location>
    </subcellularLocation>
</comment>